<organism evidence="5 6">
    <name type="scientific">Christensenella hongkongensis</name>
    <dbReference type="NCBI Taxonomy" id="270498"/>
    <lineage>
        <taxon>Bacteria</taxon>
        <taxon>Bacillati</taxon>
        <taxon>Bacillota</taxon>
        <taxon>Clostridia</taxon>
        <taxon>Christensenellales</taxon>
        <taxon>Christensenellaceae</taxon>
        <taxon>Christensenella</taxon>
    </lineage>
</organism>
<dbReference type="RefSeq" id="WP_046444076.1">
    <property type="nucleotide sequence ID" value="NZ_JAXDTA010000252.1"/>
</dbReference>
<evidence type="ECO:0000313" key="6">
    <source>
        <dbReference type="Proteomes" id="UP000034076"/>
    </source>
</evidence>
<evidence type="ECO:0000313" key="5">
    <source>
        <dbReference type="EMBL" id="KKI50197.1"/>
    </source>
</evidence>
<dbReference type="PANTHER" id="PTHR43280:SF34">
    <property type="entry name" value="ARAC-FAMILY TRANSCRIPTIONAL REGULATOR"/>
    <property type="match status" value="1"/>
</dbReference>
<dbReference type="OrthoDB" id="9803764at2"/>
<keyword evidence="2" id="KW-0238">DNA-binding</keyword>
<accession>A0A0M2NID7</accession>
<dbReference type="GO" id="GO:0043565">
    <property type="term" value="F:sequence-specific DNA binding"/>
    <property type="evidence" value="ECO:0007669"/>
    <property type="project" value="InterPro"/>
</dbReference>
<dbReference type="InterPro" id="IPR009057">
    <property type="entry name" value="Homeodomain-like_sf"/>
</dbReference>
<dbReference type="Pfam" id="PF07883">
    <property type="entry name" value="Cupin_2"/>
    <property type="match status" value="1"/>
</dbReference>
<dbReference type="Gene3D" id="2.60.120.10">
    <property type="entry name" value="Jelly Rolls"/>
    <property type="match status" value="1"/>
</dbReference>
<dbReference type="InterPro" id="IPR014710">
    <property type="entry name" value="RmlC-like_jellyroll"/>
</dbReference>
<dbReference type="InterPro" id="IPR018060">
    <property type="entry name" value="HTH_AraC"/>
</dbReference>
<dbReference type="EMBL" id="LAYJ01000112">
    <property type="protein sequence ID" value="KKI50197.1"/>
    <property type="molecule type" value="Genomic_DNA"/>
</dbReference>
<evidence type="ECO:0000259" key="4">
    <source>
        <dbReference type="PROSITE" id="PS01124"/>
    </source>
</evidence>
<keyword evidence="6" id="KW-1185">Reference proteome</keyword>
<dbReference type="InterPro" id="IPR013096">
    <property type="entry name" value="Cupin_2"/>
</dbReference>
<keyword evidence="3" id="KW-0804">Transcription</keyword>
<dbReference type="Gene3D" id="1.10.10.60">
    <property type="entry name" value="Homeodomain-like"/>
    <property type="match status" value="2"/>
</dbReference>
<gene>
    <name evidence="5" type="ORF">CHK_2260</name>
</gene>
<dbReference type="AlphaFoldDB" id="A0A0M2NID7"/>
<dbReference type="STRING" id="270498.CHK_2260"/>
<dbReference type="PANTHER" id="PTHR43280">
    <property type="entry name" value="ARAC-FAMILY TRANSCRIPTIONAL REGULATOR"/>
    <property type="match status" value="1"/>
</dbReference>
<dbReference type="SMART" id="SM00342">
    <property type="entry name" value="HTH_ARAC"/>
    <property type="match status" value="1"/>
</dbReference>
<reference evidence="5 6" key="1">
    <citation type="submission" date="2015-04" db="EMBL/GenBank/DDBJ databases">
        <title>Draft genome sequence of bacteremic isolate Catabacter hongkongensis type strain HKU16T.</title>
        <authorList>
            <person name="Lau S.K."/>
            <person name="Teng J.L."/>
            <person name="Huang Y."/>
            <person name="Curreem S.O."/>
            <person name="Tsui S.K."/>
            <person name="Woo P.C."/>
        </authorList>
    </citation>
    <scope>NUCLEOTIDE SEQUENCE [LARGE SCALE GENOMIC DNA]</scope>
    <source>
        <strain evidence="5 6">HKU16</strain>
    </source>
</reference>
<proteinExistence type="predicted"/>
<dbReference type="PROSITE" id="PS01124">
    <property type="entry name" value="HTH_ARAC_FAMILY_2"/>
    <property type="match status" value="1"/>
</dbReference>
<dbReference type="SUPFAM" id="SSF51182">
    <property type="entry name" value="RmlC-like cupins"/>
    <property type="match status" value="1"/>
</dbReference>
<evidence type="ECO:0000256" key="1">
    <source>
        <dbReference type="ARBA" id="ARBA00023015"/>
    </source>
</evidence>
<dbReference type="Proteomes" id="UP000034076">
    <property type="component" value="Unassembled WGS sequence"/>
</dbReference>
<name>A0A0M2NID7_9FIRM</name>
<comment type="caution">
    <text evidence="5">The sequence shown here is derived from an EMBL/GenBank/DDBJ whole genome shotgun (WGS) entry which is preliminary data.</text>
</comment>
<dbReference type="InterPro" id="IPR011051">
    <property type="entry name" value="RmlC_Cupin_sf"/>
</dbReference>
<feature type="domain" description="HTH araC/xylS-type" evidence="4">
    <location>
        <begin position="185"/>
        <end position="283"/>
    </location>
</feature>
<dbReference type="Pfam" id="PF12833">
    <property type="entry name" value="HTH_18"/>
    <property type="match status" value="1"/>
</dbReference>
<dbReference type="SUPFAM" id="SSF46689">
    <property type="entry name" value="Homeodomain-like"/>
    <property type="match status" value="2"/>
</dbReference>
<sequence>MANIVKDKKYELVQLTSGLDVKVHVSRLISMNKSRFHWHKEMEFLLVLDGPVIVHTEEKSFTLQTDDIFIINANELHCVQKTKAVNEVMVMQIPRSFCKVYYPEMLSYKFLDRNIAADEMSNLYTTLYGFLVRIMTSLHHKKEGFRLEVVGLLNLLFHTLLTNTKYEKISEEKRLSNDRNLKRINRIITTIQENFIYKLSLADLAVQEGLDMYYLSHFIKKYLGLSFQQYVNRLRLDKAVELLLKTDKKKIDICMESGFSDYRYLCKAFSEEYKCTPTQFRERYQGEIGPQNDIDMTNDQYIIMGDEKSFERFFEYLQEKQLYQQVKLYL</sequence>
<evidence type="ECO:0000256" key="2">
    <source>
        <dbReference type="ARBA" id="ARBA00023125"/>
    </source>
</evidence>
<evidence type="ECO:0000256" key="3">
    <source>
        <dbReference type="ARBA" id="ARBA00023163"/>
    </source>
</evidence>
<protein>
    <submittedName>
        <fullName evidence="5">Transcriptional regulator, AraC family</fullName>
    </submittedName>
</protein>
<dbReference type="GO" id="GO:0003700">
    <property type="term" value="F:DNA-binding transcription factor activity"/>
    <property type="evidence" value="ECO:0007669"/>
    <property type="project" value="InterPro"/>
</dbReference>
<keyword evidence="1" id="KW-0805">Transcription regulation</keyword>